<keyword evidence="1" id="KW-0805">Transcription regulation</keyword>
<dbReference type="EMBL" id="CP013344">
    <property type="protein sequence ID" value="AMU91592.1"/>
    <property type="molecule type" value="Genomic_DNA"/>
</dbReference>
<sequence length="213" mass="23376">MSETTDLANRIAERLTLLGMSPRDASMRACDQPDVIRNISEKGSIPSAFRLLKLAQVLETTVGWLLGEVSQAPADNDDDVEIQQWDVSYGMGGGGFLDLPTTGETHKFSRSWLRQFTSAPPEKVFLADSTGDSMFPTILNADMVMIDTTQREVRMADRIWAAAFGQVGIIKRLRPSPDGSVKILSDNQAVPPDTAYDGELFVVGRVVAIVRKM</sequence>
<dbReference type="Gene3D" id="2.10.109.10">
    <property type="entry name" value="Umud Fragment, subunit A"/>
    <property type="match status" value="1"/>
</dbReference>
<dbReference type="InterPro" id="IPR036286">
    <property type="entry name" value="LexA/Signal_pep-like_sf"/>
</dbReference>
<dbReference type="PANTHER" id="PTHR40661">
    <property type="match status" value="1"/>
</dbReference>
<evidence type="ECO:0000256" key="1">
    <source>
        <dbReference type="ARBA" id="ARBA00023015"/>
    </source>
</evidence>
<reference evidence="5 6" key="2">
    <citation type="journal article" date="2016" name="Genome Announc.">
        <title>Complete Genome Sequence of Sphingopyxis macrogoltabida Strain 203N (NBRC 111659), a Polyethylene Glycol Degrader.</title>
        <authorList>
            <person name="Ohtsubo Y."/>
            <person name="Nonoyama S."/>
            <person name="Nagata Y."/>
            <person name="Numata M."/>
            <person name="Tsuchikane K."/>
            <person name="Hosoyama A."/>
            <person name="Yamazoe A."/>
            <person name="Tsuda M."/>
            <person name="Fujita N."/>
            <person name="Kawai F."/>
        </authorList>
    </citation>
    <scope>NUCLEOTIDE SEQUENCE [LARGE SCALE GENOMIC DNA]</scope>
    <source>
        <strain evidence="5 6">203N</strain>
    </source>
</reference>
<evidence type="ECO:0000313" key="5">
    <source>
        <dbReference type="EMBL" id="AMU91592.1"/>
    </source>
</evidence>
<dbReference type="PANTHER" id="PTHR40661:SF3">
    <property type="entry name" value="FELS-1 PROPHAGE TRANSCRIPTIONAL REGULATOR"/>
    <property type="match status" value="1"/>
</dbReference>
<name>A0AAC9AXI6_SPHMC</name>
<keyword evidence="6" id="KW-1185">Reference proteome</keyword>
<dbReference type="KEGG" id="smaz:LH19_20910"/>
<evidence type="ECO:0000256" key="2">
    <source>
        <dbReference type="ARBA" id="ARBA00023125"/>
    </source>
</evidence>
<organism evidence="5 6">
    <name type="scientific">Sphingopyxis macrogoltabida</name>
    <name type="common">Sphingomonas macrogoltabidus</name>
    <dbReference type="NCBI Taxonomy" id="33050"/>
    <lineage>
        <taxon>Bacteria</taxon>
        <taxon>Pseudomonadati</taxon>
        <taxon>Pseudomonadota</taxon>
        <taxon>Alphaproteobacteria</taxon>
        <taxon>Sphingomonadales</taxon>
        <taxon>Sphingomonadaceae</taxon>
        <taxon>Sphingopyxis</taxon>
    </lineage>
</organism>
<dbReference type="InterPro" id="IPR039418">
    <property type="entry name" value="LexA-like"/>
</dbReference>
<dbReference type="InterPro" id="IPR001387">
    <property type="entry name" value="Cro/C1-type_HTH"/>
</dbReference>
<evidence type="ECO:0000313" key="6">
    <source>
        <dbReference type="Proteomes" id="UP000076088"/>
    </source>
</evidence>
<dbReference type="GO" id="GO:0003677">
    <property type="term" value="F:DNA binding"/>
    <property type="evidence" value="ECO:0007669"/>
    <property type="project" value="UniProtKB-KW"/>
</dbReference>
<dbReference type="Proteomes" id="UP000076088">
    <property type="component" value="Chromosome"/>
</dbReference>
<dbReference type="Pfam" id="PF00717">
    <property type="entry name" value="Peptidase_S24"/>
    <property type="match status" value="1"/>
</dbReference>
<accession>A0AAC9AXI6</accession>
<dbReference type="CDD" id="cd06529">
    <property type="entry name" value="S24_LexA-like"/>
    <property type="match status" value="1"/>
</dbReference>
<keyword evidence="2" id="KW-0238">DNA-binding</keyword>
<dbReference type="AlphaFoldDB" id="A0AAC9AXI6"/>
<dbReference type="SUPFAM" id="SSF51306">
    <property type="entry name" value="LexA/Signal peptidase"/>
    <property type="match status" value="1"/>
</dbReference>
<evidence type="ECO:0000256" key="3">
    <source>
        <dbReference type="ARBA" id="ARBA00023163"/>
    </source>
</evidence>
<keyword evidence="3" id="KW-0804">Transcription</keyword>
<dbReference type="PROSITE" id="PS50943">
    <property type="entry name" value="HTH_CROC1"/>
    <property type="match status" value="1"/>
</dbReference>
<proteinExistence type="predicted"/>
<dbReference type="CDD" id="cd00093">
    <property type="entry name" value="HTH_XRE"/>
    <property type="match status" value="1"/>
</dbReference>
<dbReference type="RefSeq" id="WP_054731608.1">
    <property type="nucleotide sequence ID" value="NZ_CP009429.1"/>
</dbReference>
<dbReference type="InterPro" id="IPR010982">
    <property type="entry name" value="Lambda_DNA-bd_dom_sf"/>
</dbReference>
<evidence type="ECO:0000259" key="4">
    <source>
        <dbReference type="PROSITE" id="PS50943"/>
    </source>
</evidence>
<feature type="domain" description="HTH cro/C1-type" evidence="4">
    <location>
        <begin position="41"/>
        <end position="65"/>
    </location>
</feature>
<reference evidence="6" key="1">
    <citation type="submission" date="2015-11" db="EMBL/GenBank/DDBJ databases">
        <title>Complete genome sequence of a polyethylene-glycol degrader Sphingopyxis macrogoltabida 203N (NBRC 111659).</title>
        <authorList>
            <person name="Yoshiyuki O."/>
            <person name="Shouta N."/>
            <person name="Nagata Y."/>
            <person name="Numata M."/>
            <person name="Tsuchikane K."/>
            <person name="Hosoyama A."/>
            <person name="Yamazoe A."/>
            <person name="Tsuda M."/>
            <person name="Fujita N."/>
            <person name="Kawai F."/>
        </authorList>
    </citation>
    <scope>NUCLEOTIDE SEQUENCE [LARGE SCALE GENOMIC DNA]</scope>
    <source>
        <strain evidence="6">203N</strain>
    </source>
</reference>
<dbReference type="InterPro" id="IPR015927">
    <property type="entry name" value="Peptidase_S24_S26A/B/C"/>
</dbReference>
<protein>
    <recommendedName>
        <fullName evidence="4">HTH cro/C1-type domain-containing protein</fullName>
    </recommendedName>
</protein>
<gene>
    <name evidence="5" type="ORF">ATM17_21490</name>
</gene>
<dbReference type="SUPFAM" id="SSF47413">
    <property type="entry name" value="lambda repressor-like DNA-binding domains"/>
    <property type="match status" value="1"/>
</dbReference>